<organism evidence="2 3">
    <name type="scientific">Crepidotus variabilis</name>
    <dbReference type="NCBI Taxonomy" id="179855"/>
    <lineage>
        <taxon>Eukaryota</taxon>
        <taxon>Fungi</taxon>
        <taxon>Dikarya</taxon>
        <taxon>Basidiomycota</taxon>
        <taxon>Agaricomycotina</taxon>
        <taxon>Agaricomycetes</taxon>
        <taxon>Agaricomycetidae</taxon>
        <taxon>Agaricales</taxon>
        <taxon>Agaricineae</taxon>
        <taxon>Crepidotaceae</taxon>
        <taxon>Crepidotus</taxon>
    </lineage>
</organism>
<dbReference type="EMBL" id="MU157829">
    <property type="protein sequence ID" value="KAF9533211.1"/>
    <property type="molecule type" value="Genomic_DNA"/>
</dbReference>
<proteinExistence type="predicted"/>
<keyword evidence="3" id="KW-1185">Reference proteome</keyword>
<name>A0A9P6EQ42_9AGAR</name>
<evidence type="ECO:0000313" key="2">
    <source>
        <dbReference type="EMBL" id="KAF9533211.1"/>
    </source>
</evidence>
<dbReference type="Proteomes" id="UP000807306">
    <property type="component" value="Unassembled WGS sequence"/>
</dbReference>
<dbReference type="OrthoDB" id="8048523at2759"/>
<dbReference type="SUPFAM" id="SSF52047">
    <property type="entry name" value="RNI-like"/>
    <property type="match status" value="1"/>
</dbReference>
<evidence type="ECO:0000259" key="1">
    <source>
        <dbReference type="Pfam" id="PF12937"/>
    </source>
</evidence>
<dbReference type="InterPro" id="IPR001810">
    <property type="entry name" value="F-box_dom"/>
</dbReference>
<gene>
    <name evidence="2" type="ORF">CPB83DRAFT_873752</name>
</gene>
<dbReference type="Pfam" id="PF12937">
    <property type="entry name" value="F-box-like"/>
    <property type="match status" value="1"/>
</dbReference>
<dbReference type="Gene3D" id="3.80.10.10">
    <property type="entry name" value="Ribonuclease Inhibitor"/>
    <property type="match status" value="1"/>
</dbReference>
<dbReference type="PANTHER" id="PTHR38926:SF5">
    <property type="entry name" value="F-BOX AND LEUCINE-RICH REPEAT PROTEIN 6"/>
    <property type="match status" value="1"/>
</dbReference>
<dbReference type="InterPro" id="IPR032675">
    <property type="entry name" value="LRR_dom_sf"/>
</dbReference>
<feature type="domain" description="F-box" evidence="1">
    <location>
        <begin position="91"/>
        <end position="142"/>
    </location>
</feature>
<accession>A0A9P6EQ42</accession>
<dbReference type="AlphaFoldDB" id="A0A9P6EQ42"/>
<evidence type="ECO:0000313" key="3">
    <source>
        <dbReference type="Proteomes" id="UP000807306"/>
    </source>
</evidence>
<protein>
    <recommendedName>
        <fullName evidence="1">F-box domain-containing protein</fullName>
    </recommendedName>
</protein>
<dbReference type="PANTHER" id="PTHR38926">
    <property type="entry name" value="F-BOX DOMAIN CONTAINING PROTEIN, EXPRESSED"/>
    <property type="match status" value="1"/>
</dbReference>
<sequence length="564" mass="63695">MTTYPARIPASVFTQPRRRKPSLKAYIPVALKPRSCGNVDDVYVPRTPTFMSIAYLREAISTIDLRMATLVKERAELETKLETAVRLQSPILRLPSELLSNIFTIGVLETEEDPVMVPTLMLVCRYWAEVALNTPVLWAKISVSAHDSVEKAQRRLNRSKSCPLDVTVNFGPRLEYISNQAIGEHIVDAMELFRPSLWRIKSFSLTVPNRPQAYTALLRCQEDAPILENLTINVHHSMQDDRYSNPPLPLFNGCTPKLRSCSLTSFNFGWDLKLMTGLRVLKLGGYFNSFAPSPSTLLDILRQCPDLEELTLRNMSDLDADSCQGGMIHNDAQVTSKIHLPRLKTASFYYSGIGHTREILSHIAFPNLEHLELSYLENINPLLQDLYEQGLTRLPLKNLRIESCMFNEMKLVNLLRKLPSLVSLQLADIEDITYITLKALSSHQPWACPRLESVTLNGCTSFDWDSLRAFVESRLPADPHAYKRYHTSAASIVSSASAAAADYARMQSRTTGHTGLLAAPQRLRMVDVTRCNQISREMLQWLRMYVETVKCEAAKGIWGEPISL</sequence>
<comment type="caution">
    <text evidence="2">The sequence shown here is derived from an EMBL/GenBank/DDBJ whole genome shotgun (WGS) entry which is preliminary data.</text>
</comment>
<reference evidence="2" key="1">
    <citation type="submission" date="2020-11" db="EMBL/GenBank/DDBJ databases">
        <authorList>
            <consortium name="DOE Joint Genome Institute"/>
            <person name="Ahrendt S."/>
            <person name="Riley R."/>
            <person name="Andreopoulos W."/>
            <person name="Labutti K."/>
            <person name="Pangilinan J."/>
            <person name="Ruiz-Duenas F.J."/>
            <person name="Barrasa J.M."/>
            <person name="Sanchez-Garcia M."/>
            <person name="Camarero S."/>
            <person name="Miyauchi S."/>
            <person name="Serrano A."/>
            <person name="Linde D."/>
            <person name="Babiker R."/>
            <person name="Drula E."/>
            <person name="Ayuso-Fernandez I."/>
            <person name="Pacheco R."/>
            <person name="Padilla G."/>
            <person name="Ferreira P."/>
            <person name="Barriuso J."/>
            <person name="Kellner H."/>
            <person name="Castanera R."/>
            <person name="Alfaro M."/>
            <person name="Ramirez L."/>
            <person name="Pisabarro A.G."/>
            <person name="Kuo A."/>
            <person name="Tritt A."/>
            <person name="Lipzen A."/>
            <person name="He G."/>
            <person name="Yan M."/>
            <person name="Ng V."/>
            <person name="Cullen D."/>
            <person name="Martin F."/>
            <person name="Rosso M.-N."/>
            <person name="Henrissat B."/>
            <person name="Hibbett D."/>
            <person name="Martinez A.T."/>
            <person name="Grigoriev I.V."/>
        </authorList>
    </citation>
    <scope>NUCLEOTIDE SEQUENCE</scope>
    <source>
        <strain evidence="2">CBS 506.95</strain>
    </source>
</reference>
<dbReference type="Gene3D" id="1.20.1280.50">
    <property type="match status" value="1"/>
</dbReference>